<dbReference type="GO" id="GO:0003677">
    <property type="term" value="F:DNA binding"/>
    <property type="evidence" value="ECO:0007669"/>
    <property type="project" value="InterPro"/>
</dbReference>
<dbReference type="EMBL" id="JTJL01000042">
    <property type="protein sequence ID" value="OBW93002.1"/>
    <property type="molecule type" value="Genomic_DNA"/>
</dbReference>
<gene>
    <name evidence="1" type="ORF">QS62_08040</name>
</gene>
<comment type="caution">
    <text evidence="1">The sequence shown here is derived from an EMBL/GenBank/DDBJ whole genome shotgun (WGS) entry which is preliminary data.</text>
</comment>
<dbReference type="InterPro" id="IPR010982">
    <property type="entry name" value="Lambda_DNA-bd_dom_sf"/>
</dbReference>
<organism evidence="1 2">
    <name type="scientific">Gallibacterium salpingitidis</name>
    <dbReference type="NCBI Taxonomy" id="505341"/>
    <lineage>
        <taxon>Bacteria</taxon>
        <taxon>Pseudomonadati</taxon>
        <taxon>Pseudomonadota</taxon>
        <taxon>Gammaproteobacteria</taxon>
        <taxon>Pasteurellales</taxon>
        <taxon>Pasteurellaceae</taxon>
        <taxon>Gallibacterium</taxon>
    </lineage>
</organism>
<dbReference type="OrthoDB" id="6446140at2"/>
<dbReference type="InterPro" id="IPR031856">
    <property type="entry name" value="YdaS_toxin-like"/>
</dbReference>
<dbReference type="Proteomes" id="UP000092649">
    <property type="component" value="Unassembled WGS sequence"/>
</dbReference>
<accession>A0A1A7NRZ9</accession>
<reference evidence="1 2" key="1">
    <citation type="submission" date="2014-11" db="EMBL/GenBank/DDBJ databases">
        <title>Pan-genome of Gallibacterium spp.</title>
        <authorList>
            <person name="Kudirkiene E."/>
            <person name="Bojesen A.M."/>
        </authorList>
    </citation>
    <scope>NUCLEOTIDE SEQUENCE [LARGE SCALE GENOMIC DNA]</scope>
    <source>
        <strain evidence="1 2">F150</strain>
    </source>
</reference>
<dbReference type="RefSeq" id="WP_066108520.1">
    <property type="nucleotide sequence ID" value="NZ_JTJL01000042.1"/>
</dbReference>
<sequence length="71" mass="8002">MTPLQKVFSIVGGKSALAKHFGILPWAVAKWEKSKVPAERCPDIEALTNSQVTCEELRPDVNWAVLRKKRK</sequence>
<dbReference type="Gene3D" id="1.10.260.40">
    <property type="entry name" value="lambda repressor-like DNA-binding domains"/>
    <property type="match status" value="1"/>
</dbReference>
<dbReference type="SUPFAM" id="SSF47413">
    <property type="entry name" value="lambda repressor-like DNA-binding domains"/>
    <property type="match status" value="1"/>
</dbReference>
<dbReference type="Pfam" id="PF15943">
    <property type="entry name" value="YdaS_toxin"/>
    <property type="match status" value="1"/>
</dbReference>
<keyword evidence="2" id="KW-1185">Reference proteome</keyword>
<proteinExistence type="predicted"/>
<evidence type="ECO:0000313" key="2">
    <source>
        <dbReference type="Proteomes" id="UP000092649"/>
    </source>
</evidence>
<evidence type="ECO:0000313" key="1">
    <source>
        <dbReference type="EMBL" id="OBW93002.1"/>
    </source>
</evidence>
<name>A0A1A7NRZ9_9PAST</name>
<dbReference type="AlphaFoldDB" id="A0A1A7NRZ9"/>
<dbReference type="PATRIC" id="fig|505341.3.peg.1614"/>
<protein>
    <submittedName>
        <fullName evidence="1">Cro/Cl family transcriptional regulator</fullName>
    </submittedName>
</protein>